<protein>
    <submittedName>
        <fullName evidence="7">L-fucose-proton symporter</fullName>
    </submittedName>
</protein>
<dbReference type="AlphaFoldDB" id="A0A6N3FHH9"/>
<feature type="transmembrane region" description="Helical" evidence="6">
    <location>
        <begin position="12"/>
        <end position="34"/>
    </location>
</feature>
<dbReference type="RefSeq" id="WP_302989162.1">
    <property type="nucleotide sequence ID" value="NZ_CACRUT010000020.1"/>
</dbReference>
<dbReference type="PANTHER" id="PTHR43702">
    <property type="entry name" value="L-FUCOSE-PROTON SYMPORTER"/>
    <property type="match status" value="1"/>
</dbReference>
<name>A0A6N3FHH9_9BACT</name>
<feature type="transmembrane region" description="Helical" evidence="6">
    <location>
        <begin position="85"/>
        <end position="104"/>
    </location>
</feature>
<feature type="transmembrane region" description="Helical" evidence="6">
    <location>
        <begin position="295"/>
        <end position="314"/>
    </location>
</feature>
<dbReference type="InterPro" id="IPR050375">
    <property type="entry name" value="MFS_TsgA-like"/>
</dbReference>
<dbReference type="Gene3D" id="1.20.1250.20">
    <property type="entry name" value="MFS general substrate transporter like domains"/>
    <property type="match status" value="2"/>
</dbReference>
<reference evidence="7" key="1">
    <citation type="submission" date="2019-11" db="EMBL/GenBank/DDBJ databases">
        <authorList>
            <person name="Feng L."/>
        </authorList>
    </citation>
    <scope>NUCLEOTIDE SEQUENCE</scope>
    <source>
        <strain evidence="7">PclaraLFYP37</strain>
    </source>
</reference>
<keyword evidence="4 6" id="KW-1133">Transmembrane helix</keyword>
<evidence type="ECO:0000256" key="2">
    <source>
        <dbReference type="ARBA" id="ARBA00022475"/>
    </source>
</evidence>
<dbReference type="InterPro" id="IPR005275">
    <property type="entry name" value="Lfuc_symporter_FucP"/>
</dbReference>
<evidence type="ECO:0000256" key="3">
    <source>
        <dbReference type="ARBA" id="ARBA00022692"/>
    </source>
</evidence>
<dbReference type="CDD" id="cd17394">
    <property type="entry name" value="MFS_FucP_like"/>
    <property type="match status" value="1"/>
</dbReference>
<evidence type="ECO:0000256" key="6">
    <source>
        <dbReference type="SAM" id="Phobius"/>
    </source>
</evidence>
<comment type="subcellular location">
    <subcellularLocation>
        <location evidence="1">Cell inner membrane</location>
        <topology evidence="1">Multi-pass membrane protein</topology>
    </subcellularLocation>
</comment>
<dbReference type="EMBL" id="CACRUT010000020">
    <property type="protein sequence ID" value="VYU51515.1"/>
    <property type="molecule type" value="Genomic_DNA"/>
</dbReference>
<dbReference type="InterPro" id="IPR011701">
    <property type="entry name" value="MFS"/>
</dbReference>
<feature type="transmembrane region" description="Helical" evidence="6">
    <location>
        <begin position="58"/>
        <end position="78"/>
    </location>
</feature>
<feature type="transmembrane region" description="Helical" evidence="6">
    <location>
        <begin position="148"/>
        <end position="167"/>
    </location>
</feature>
<feature type="transmembrane region" description="Helical" evidence="6">
    <location>
        <begin position="110"/>
        <end position="127"/>
    </location>
</feature>
<organism evidence="7">
    <name type="scientific">Paraprevotella clara</name>
    <dbReference type="NCBI Taxonomy" id="454154"/>
    <lineage>
        <taxon>Bacteria</taxon>
        <taxon>Pseudomonadati</taxon>
        <taxon>Bacteroidota</taxon>
        <taxon>Bacteroidia</taxon>
        <taxon>Bacteroidales</taxon>
        <taxon>Prevotellaceae</taxon>
        <taxon>Paraprevotella</taxon>
    </lineage>
</organism>
<evidence type="ECO:0000256" key="4">
    <source>
        <dbReference type="ARBA" id="ARBA00022989"/>
    </source>
</evidence>
<feature type="transmembrane region" description="Helical" evidence="6">
    <location>
        <begin position="257"/>
        <end position="275"/>
    </location>
</feature>
<dbReference type="Pfam" id="PF07690">
    <property type="entry name" value="MFS_1"/>
    <property type="match status" value="1"/>
</dbReference>
<dbReference type="GO" id="GO:0005886">
    <property type="term" value="C:plasma membrane"/>
    <property type="evidence" value="ECO:0007669"/>
    <property type="project" value="UniProtKB-SubCell"/>
</dbReference>
<sequence length="438" mass="48280">MKDSRKIPVVGDGTWAAIIPFALITSCFALWGFANDVTTPLVKSFSKIFRMSVTEGTLVQVAFYGGYFAMAFPAAMFVRRYSYKAGVMLGLGLYALGAFLFFPAKMTGDYYPFLIAYFILTCGLSFLETSCNPYILSMGAEETATRRLNLAQAFNPIGALLGMYVAMEFIQRRLHPLDTAGRALLSGSEFEAVRDADLETLIAPYLVVGLVTLSMLVLIRLMKMPRHRDTSGKIDFLPTLKRLVAVPRYREGVITQFFYVGAQIMCWTFIIQYGTRLFMSMGMAEQAAEVRSQQFNIAAMAVFCASRFICTFLLRFFNPGLLLRTLAVAAALCTLGVMFLQNIWGMYCVVGVSACMSLMFPTIYGIALKGLGEDAKFGAAGLIMAILGGSVLPPLQASIIDLHTLWGMPAVNLSFVLPFVCFVVVTVYGHKAYRKGWA</sequence>
<dbReference type="InterPro" id="IPR036259">
    <property type="entry name" value="MFS_trans_sf"/>
</dbReference>
<evidence type="ECO:0000256" key="1">
    <source>
        <dbReference type="ARBA" id="ARBA00004429"/>
    </source>
</evidence>
<feature type="transmembrane region" description="Helical" evidence="6">
    <location>
        <begin position="344"/>
        <end position="367"/>
    </location>
</feature>
<evidence type="ECO:0000313" key="7">
    <source>
        <dbReference type="EMBL" id="VYU51515.1"/>
    </source>
</evidence>
<feature type="transmembrane region" description="Helical" evidence="6">
    <location>
        <begin position="202"/>
        <end position="221"/>
    </location>
</feature>
<accession>A0A6N3FHH9</accession>
<keyword evidence="3 6" id="KW-0812">Transmembrane</keyword>
<keyword evidence="5 6" id="KW-0472">Membrane</keyword>
<dbReference type="PROSITE" id="PS51257">
    <property type="entry name" value="PROKAR_LIPOPROTEIN"/>
    <property type="match status" value="1"/>
</dbReference>
<feature type="transmembrane region" description="Helical" evidence="6">
    <location>
        <begin position="379"/>
        <end position="400"/>
    </location>
</feature>
<feature type="transmembrane region" description="Helical" evidence="6">
    <location>
        <begin position="321"/>
        <end position="338"/>
    </location>
</feature>
<dbReference type="NCBIfam" id="TIGR00885">
    <property type="entry name" value="fucP"/>
    <property type="match status" value="1"/>
</dbReference>
<dbReference type="SUPFAM" id="SSF103473">
    <property type="entry name" value="MFS general substrate transporter"/>
    <property type="match status" value="1"/>
</dbReference>
<proteinExistence type="predicted"/>
<gene>
    <name evidence="7" type="primary">fucP_2</name>
    <name evidence="7" type="ORF">PCLFYP37_03193</name>
</gene>
<evidence type="ECO:0000256" key="5">
    <source>
        <dbReference type="ARBA" id="ARBA00023136"/>
    </source>
</evidence>
<dbReference type="GO" id="GO:0015535">
    <property type="term" value="F:fucose:proton symporter activity"/>
    <property type="evidence" value="ECO:0007669"/>
    <property type="project" value="InterPro"/>
</dbReference>
<feature type="transmembrane region" description="Helical" evidence="6">
    <location>
        <begin position="406"/>
        <end position="428"/>
    </location>
</feature>
<dbReference type="PANTHER" id="PTHR43702:SF11">
    <property type="entry name" value="L-FUCOSE-PROTON SYMPORTER"/>
    <property type="match status" value="1"/>
</dbReference>
<keyword evidence="2" id="KW-1003">Cell membrane</keyword>